<name>A0A6J4QNR8_9PSEU</name>
<dbReference type="EMBL" id="CADCUS010000588">
    <property type="protein sequence ID" value="CAA9445104.1"/>
    <property type="molecule type" value="Genomic_DNA"/>
</dbReference>
<dbReference type="GO" id="GO:0000162">
    <property type="term" value="P:L-tryptophan biosynthetic process"/>
    <property type="evidence" value="ECO:0007669"/>
    <property type="project" value="TreeGrafter"/>
</dbReference>
<reference evidence="3" key="1">
    <citation type="submission" date="2020-02" db="EMBL/GenBank/DDBJ databases">
        <authorList>
            <person name="Meier V. D."/>
        </authorList>
    </citation>
    <scope>NUCLEOTIDE SEQUENCE</scope>
    <source>
        <strain evidence="3">AVDCRST_MAG66</strain>
    </source>
</reference>
<dbReference type="InterPro" id="IPR017926">
    <property type="entry name" value="GATASE"/>
</dbReference>
<evidence type="ECO:0000256" key="1">
    <source>
        <dbReference type="ARBA" id="ARBA00022962"/>
    </source>
</evidence>
<evidence type="ECO:0000259" key="2">
    <source>
        <dbReference type="Pfam" id="PF00117"/>
    </source>
</evidence>
<dbReference type="CDD" id="cd01743">
    <property type="entry name" value="GATase1_Anthranilate_Synthase"/>
    <property type="match status" value="1"/>
</dbReference>
<dbReference type="GO" id="GO:0005829">
    <property type="term" value="C:cytosol"/>
    <property type="evidence" value="ECO:0007669"/>
    <property type="project" value="TreeGrafter"/>
</dbReference>
<dbReference type="EC" id="2.6.1.85" evidence="3"/>
<dbReference type="PROSITE" id="PS51273">
    <property type="entry name" value="GATASE_TYPE_1"/>
    <property type="match status" value="1"/>
</dbReference>
<dbReference type="Gene3D" id="3.40.50.880">
    <property type="match status" value="1"/>
</dbReference>
<dbReference type="EC" id="4.1.3.27" evidence="3"/>
<protein>
    <submittedName>
        <fullName evidence="3">Anthranilate synthase, amidotransferase component @ Para-aminobenzoate synthase, amidotransferase component</fullName>
        <ecNumber evidence="3">2.6.1.85</ecNumber>
        <ecNumber evidence="3">4.1.3.27</ecNumber>
    </submittedName>
</protein>
<proteinExistence type="predicted"/>
<dbReference type="InterPro" id="IPR050472">
    <property type="entry name" value="Anth_synth/Amidotransfase"/>
</dbReference>
<dbReference type="Pfam" id="PF00117">
    <property type="entry name" value="GATase"/>
    <property type="match status" value="1"/>
</dbReference>
<dbReference type="PANTHER" id="PTHR43418">
    <property type="entry name" value="MULTIFUNCTIONAL TRYPTOPHAN BIOSYNTHESIS PROTEIN-RELATED"/>
    <property type="match status" value="1"/>
</dbReference>
<evidence type="ECO:0000313" key="3">
    <source>
        <dbReference type="EMBL" id="CAA9445104.1"/>
    </source>
</evidence>
<dbReference type="InterPro" id="IPR029062">
    <property type="entry name" value="Class_I_gatase-like"/>
</dbReference>
<keyword evidence="3" id="KW-0032">Aminotransferase</keyword>
<dbReference type="PANTHER" id="PTHR43418:SF4">
    <property type="entry name" value="MULTIFUNCTIONAL TRYPTOPHAN BIOSYNTHESIS PROTEIN"/>
    <property type="match status" value="1"/>
</dbReference>
<sequence>VSAIEHDGRGLFAGVAPRFAATRYHSLAVQEDSVPVCLQIAGRATDDGAVMALRHRTLPIQSVQFHPESVRTEYGPLMVDNFLASCSVARGGLRTA</sequence>
<organism evidence="3">
    <name type="scientific">uncultured Pseudonocardia sp</name>
    <dbReference type="NCBI Taxonomy" id="211455"/>
    <lineage>
        <taxon>Bacteria</taxon>
        <taxon>Bacillati</taxon>
        <taxon>Actinomycetota</taxon>
        <taxon>Actinomycetes</taxon>
        <taxon>Pseudonocardiales</taxon>
        <taxon>Pseudonocardiaceae</taxon>
        <taxon>Pseudonocardia</taxon>
        <taxon>environmental samples</taxon>
    </lineage>
</organism>
<dbReference type="AlphaFoldDB" id="A0A6J4QNR8"/>
<keyword evidence="3" id="KW-0456">Lyase</keyword>
<dbReference type="GO" id="GO:0046820">
    <property type="term" value="F:4-amino-4-deoxychorismate synthase activity"/>
    <property type="evidence" value="ECO:0007669"/>
    <property type="project" value="UniProtKB-EC"/>
</dbReference>
<keyword evidence="3" id="KW-0808">Transferase</keyword>
<feature type="domain" description="Glutamine amidotransferase" evidence="2">
    <location>
        <begin position="3"/>
        <end position="84"/>
    </location>
</feature>
<dbReference type="SUPFAM" id="SSF52317">
    <property type="entry name" value="Class I glutamine amidotransferase-like"/>
    <property type="match status" value="1"/>
</dbReference>
<dbReference type="InterPro" id="IPR006221">
    <property type="entry name" value="TrpG/PapA_dom"/>
</dbReference>
<keyword evidence="1" id="KW-0315">Glutamine amidotransferase</keyword>
<accession>A0A6J4QNR8</accession>
<feature type="non-terminal residue" evidence="3">
    <location>
        <position position="1"/>
    </location>
</feature>
<gene>
    <name evidence="3" type="ORF">AVDCRST_MAG66-4360</name>
</gene>
<dbReference type="GO" id="GO:0004049">
    <property type="term" value="F:anthranilate synthase activity"/>
    <property type="evidence" value="ECO:0007669"/>
    <property type="project" value="UniProtKB-EC"/>
</dbReference>
<dbReference type="PRINTS" id="PR00097">
    <property type="entry name" value="ANTSNTHASEII"/>
</dbReference>